<evidence type="ECO:0000313" key="1">
    <source>
        <dbReference type="EMBL" id="NYH42045.1"/>
    </source>
</evidence>
<dbReference type="AlphaFoldDB" id="A0A7Y9X123"/>
<protein>
    <submittedName>
        <fullName evidence="1">Uncharacterized protein</fullName>
    </submittedName>
</protein>
<name>A0A7Y9X123_9ACTN</name>
<keyword evidence="2" id="KW-1185">Reference proteome</keyword>
<proteinExistence type="predicted"/>
<comment type="caution">
    <text evidence="1">The sequence shown here is derived from an EMBL/GenBank/DDBJ whole genome shotgun (WGS) entry which is preliminary data.</text>
</comment>
<reference evidence="1 2" key="1">
    <citation type="submission" date="2020-07" db="EMBL/GenBank/DDBJ databases">
        <title>Sequencing the genomes of 1000 actinobacteria strains.</title>
        <authorList>
            <person name="Klenk H.-P."/>
        </authorList>
    </citation>
    <scope>NUCLEOTIDE SEQUENCE [LARGE SCALE GENOMIC DNA]</scope>
    <source>
        <strain evidence="1 2">DSM 45876</strain>
    </source>
</reference>
<accession>A0A7Y9X123</accession>
<dbReference type="EMBL" id="JACCHK010000001">
    <property type="protein sequence ID" value="NYH42045.1"/>
    <property type="molecule type" value="Genomic_DNA"/>
</dbReference>
<evidence type="ECO:0000313" key="2">
    <source>
        <dbReference type="Proteomes" id="UP000523545"/>
    </source>
</evidence>
<gene>
    <name evidence="1" type="ORF">HNR22_001772</name>
</gene>
<sequence length="58" mass="6209">MLAARCGQRLEAVELLEWAGDDLAAGTVTVGLRFTDGWLTVYNALDENGLGFGDLPPE</sequence>
<organism evidence="1 2">
    <name type="scientific">Micromonospora jinlongensis</name>
    <dbReference type="NCBI Taxonomy" id="1287877"/>
    <lineage>
        <taxon>Bacteria</taxon>
        <taxon>Bacillati</taxon>
        <taxon>Actinomycetota</taxon>
        <taxon>Actinomycetes</taxon>
        <taxon>Micromonosporales</taxon>
        <taxon>Micromonosporaceae</taxon>
        <taxon>Micromonospora</taxon>
    </lineage>
</organism>
<dbReference type="Proteomes" id="UP000523545">
    <property type="component" value="Unassembled WGS sequence"/>
</dbReference>